<keyword evidence="7 8" id="KW-0998">Cell outer membrane</keyword>
<gene>
    <name evidence="11" type="ORF">HYN86_16595</name>
</gene>
<dbReference type="InterPro" id="IPR012910">
    <property type="entry name" value="Plug_dom"/>
</dbReference>
<dbReference type="InterPro" id="IPR013784">
    <property type="entry name" value="Carb-bd-like_fold"/>
</dbReference>
<name>A0A344LW29_9FLAO</name>
<evidence type="ECO:0000256" key="2">
    <source>
        <dbReference type="ARBA" id="ARBA00022448"/>
    </source>
</evidence>
<dbReference type="SUPFAM" id="SSF49452">
    <property type="entry name" value="Starch-binding domain-like"/>
    <property type="match status" value="1"/>
</dbReference>
<keyword evidence="12" id="KW-1185">Reference proteome</keyword>
<evidence type="ECO:0000259" key="9">
    <source>
        <dbReference type="Pfam" id="PF07715"/>
    </source>
</evidence>
<dbReference type="PANTHER" id="PTHR30069">
    <property type="entry name" value="TONB-DEPENDENT OUTER MEMBRANE RECEPTOR"/>
    <property type="match status" value="1"/>
</dbReference>
<dbReference type="PANTHER" id="PTHR30069:SF29">
    <property type="entry name" value="HEMOGLOBIN AND HEMOGLOBIN-HAPTOGLOBIN-BINDING PROTEIN 1-RELATED"/>
    <property type="match status" value="1"/>
</dbReference>
<comment type="subcellular location">
    <subcellularLocation>
        <location evidence="1 8">Cell outer membrane</location>
        <topology evidence="1 8">Multi-pass membrane protein</topology>
    </subcellularLocation>
</comment>
<comment type="similarity">
    <text evidence="8">Belongs to the TonB-dependent receptor family.</text>
</comment>
<dbReference type="Pfam" id="PF13715">
    <property type="entry name" value="CarbopepD_reg_2"/>
    <property type="match status" value="1"/>
</dbReference>
<dbReference type="KEGG" id="ffl:HYN86_16595"/>
<dbReference type="OrthoDB" id="9812892at2"/>
<evidence type="ECO:0000313" key="11">
    <source>
        <dbReference type="EMBL" id="AXB58121.1"/>
    </source>
</evidence>
<dbReference type="Gene3D" id="2.170.130.10">
    <property type="entry name" value="TonB-dependent receptor, plug domain"/>
    <property type="match status" value="1"/>
</dbReference>
<feature type="domain" description="TonB-dependent receptor plug" evidence="9">
    <location>
        <begin position="117"/>
        <end position="220"/>
    </location>
</feature>
<keyword evidence="4 8" id="KW-0812">Transmembrane</keyword>
<dbReference type="AlphaFoldDB" id="A0A344LW29"/>
<sequence length="796" mass="90139">MRTTLLLFLFTITAWSQTGNLTGKVTFGTDELAYGSTVIIKGTQKYAVVNDFGRYEFKGLKYGEYILETSSMEGQTRTTKININKPNTEFNISLDRNGPKDLQEVVIKKASIRKEIMDKGFAVNIIETEEAAKRNLQTNDLLDRSGGVRVRQNGGLGSAVNYNINGMSGNAIRIFIDGVPISTYGASFSLNSIPPALIERIEVFKGVVPSYLADDALGGAINVVLKKGAKNSLNASVSYGSFNTVQSNFNAAIRDKNGFTVKANAFQNYSDNDYEIWGKWVYNILPNGRYDYIRAKRFESMYRSFGGRLEAGFTNVDWADTFLIGYNGSQDFNQIQHGQYMTKPYKGRFNENTANVFSITYAKKDFLIKKLDFSAVSVYSHRNEFVSDTVKWNYDWNGNKALGLYGTPILSNTGAQQGAATLNYRTANIFNTRAGLTYSINDNHKIVANVMTYVFDQNELDRMKPELVRNFEVTRDYVKTVSSFSYEMTAFESRLRVNPFVKNYYLKNEEIKPVIINQNGQNSIGTEVNSKKTDFTGYGIATSYAILPKVMIMFSAEKAIRLPTEDELFGRPGENIISNTSLGPEQSNNFNAGFRLGPYDISHHKITLSANGFTRNTKDKIVRKISDRLNEAVQSTPFVNLGKAQAIGFEASFQYSYNNRFFAGMNISKFNSLFKDKYDSNGNIIIHYNKQLPNEPYFTINGNMQYNFKNLIQDKSELNLYYYCAYVDPFYTSWQIDRTTAQFPQDLGLSYTFPSKQIIVSFDARNIFDAQVYDNFAAQKPGRAFYIKLNYNITKF</sequence>
<dbReference type="EMBL" id="CP030261">
    <property type="protein sequence ID" value="AXB58121.1"/>
    <property type="molecule type" value="Genomic_DNA"/>
</dbReference>
<accession>A0A344LW29</accession>
<evidence type="ECO:0000256" key="5">
    <source>
        <dbReference type="ARBA" id="ARBA00022729"/>
    </source>
</evidence>
<dbReference type="InterPro" id="IPR039426">
    <property type="entry name" value="TonB-dep_rcpt-like"/>
</dbReference>
<dbReference type="InterPro" id="IPR036942">
    <property type="entry name" value="Beta-barrel_TonB_sf"/>
</dbReference>
<evidence type="ECO:0000256" key="8">
    <source>
        <dbReference type="PROSITE-ProRule" id="PRU01360"/>
    </source>
</evidence>
<feature type="domain" description="Outer membrane protein beta-barrel" evidence="10">
    <location>
        <begin position="578"/>
        <end position="775"/>
    </location>
</feature>
<dbReference type="GO" id="GO:0030246">
    <property type="term" value="F:carbohydrate binding"/>
    <property type="evidence" value="ECO:0007669"/>
    <property type="project" value="InterPro"/>
</dbReference>
<keyword evidence="6 8" id="KW-0472">Membrane</keyword>
<keyword evidence="2 8" id="KW-0813">Transport</keyword>
<evidence type="ECO:0000256" key="4">
    <source>
        <dbReference type="ARBA" id="ARBA00022692"/>
    </source>
</evidence>
<dbReference type="Pfam" id="PF14905">
    <property type="entry name" value="OMP_b-brl_3"/>
    <property type="match status" value="1"/>
</dbReference>
<dbReference type="Gene3D" id="2.40.170.20">
    <property type="entry name" value="TonB-dependent receptor, beta-barrel domain"/>
    <property type="match status" value="1"/>
</dbReference>
<dbReference type="InterPro" id="IPR041700">
    <property type="entry name" value="OMP_b-brl_3"/>
</dbReference>
<dbReference type="Pfam" id="PF07715">
    <property type="entry name" value="Plug"/>
    <property type="match status" value="1"/>
</dbReference>
<dbReference type="GO" id="GO:0015344">
    <property type="term" value="F:siderophore uptake transmembrane transporter activity"/>
    <property type="evidence" value="ECO:0007669"/>
    <property type="project" value="TreeGrafter"/>
</dbReference>
<proteinExistence type="inferred from homology"/>
<dbReference type="GO" id="GO:0009279">
    <property type="term" value="C:cell outer membrane"/>
    <property type="evidence" value="ECO:0007669"/>
    <property type="project" value="UniProtKB-SubCell"/>
</dbReference>
<evidence type="ECO:0000256" key="1">
    <source>
        <dbReference type="ARBA" id="ARBA00004571"/>
    </source>
</evidence>
<dbReference type="Proteomes" id="UP000251561">
    <property type="component" value="Chromosome"/>
</dbReference>
<evidence type="ECO:0000313" key="12">
    <source>
        <dbReference type="Proteomes" id="UP000251561"/>
    </source>
</evidence>
<keyword evidence="5" id="KW-0732">Signal</keyword>
<dbReference type="SUPFAM" id="SSF56935">
    <property type="entry name" value="Porins"/>
    <property type="match status" value="1"/>
</dbReference>
<organism evidence="11 12">
    <name type="scientific">Flavobacterium fluviale</name>
    <dbReference type="NCBI Taxonomy" id="2249356"/>
    <lineage>
        <taxon>Bacteria</taxon>
        <taxon>Pseudomonadati</taxon>
        <taxon>Bacteroidota</taxon>
        <taxon>Flavobacteriia</taxon>
        <taxon>Flavobacteriales</taxon>
        <taxon>Flavobacteriaceae</taxon>
        <taxon>Flavobacterium</taxon>
    </lineage>
</organism>
<evidence type="ECO:0000256" key="6">
    <source>
        <dbReference type="ARBA" id="ARBA00023136"/>
    </source>
</evidence>
<keyword evidence="3 8" id="KW-1134">Transmembrane beta strand</keyword>
<dbReference type="PROSITE" id="PS52016">
    <property type="entry name" value="TONB_DEPENDENT_REC_3"/>
    <property type="match status" value="1"/>
</dbReference>
<dbReference type="InterPro" id="IPR037066">
    <property type="entry name" value="Plug_dom_sf"/>
</dbReference>
<protein>
    <submittedName>
        <fullName evidence="11">TonB-dependent receptor</fullName>
    </submittedName>
</protein>
<evidence type="ECO:0000256" key="7">
    <source>
        <dbReference type="ARBA" id="ARBA00023237"/>
    </source>
</evidence>
<evidence type="ECO:0000256" key="3">
    <source>
        <dbReference type="ARBA" id="ARBA00022452"/>
    </source>
</evidence>
<keyword evidence="11" id="KW-0675">Receptor</keyword>
<reference evidence="11 12" key="1">
    <citation type="submission" date="2018-06" db="EMBL/GenBank/DDBJ databases">
        <title>Genome sequencing of Flavobacterium.</title>
        <authorList>
            <person name="Baek M.-G."/>
            <person name="Yi H."/>
        </authorList>
    </citation>
    <scope>NUCLEOTIDE SEQUENCE [LARGE SCALE GENOMIC DNA]</scope>
    <source>
        <strain evidence="11 12">HYN0086</strain>
    </source>
</reference>
<dbReference type="RefSeq" id="WP_113679050.1">
    <property type="nucleotide sequence ID" value="NZ_CP030261.1"/>
</dbReference>
<dbReference type="GO" id="GO:0044718">
    <property type="term" value="P:siderophore transmembrane transport"/>
    <property type="evidence" value="ECO:0007669"/>
    <property type="project" value="TreeGrafter"/>
</dbReference>
<evidence type="ECO:0000259" key="10">
    <source>
        <dbReference type="Pfam" id="PF14905"/>
    </source>
</evidence>